<organism evidence="2 3">
    <name type="scientific">Brevibacillus laterosporus</name>
    <name type="common">Bacillus laterosporus</name>
    <dbReference type="NCBI Taxonomy" id="1465"/>
    <lineage>
        <taxon>Bacteria</taxon>
        <taxon>Bacillati</taxon>
        <taxon>Bacillota</taxon>
        <taxon>Bacilli</taxon>
        <taxon>Bacillales</taxon>
        <taxon>Paenibacillaceae</taxon>
        <taxon>Brevibacillus</taxon>
    </lineage>
</organism>
<comment type="caution">
    <text evidence="2">The sequence shown here is derived from an EMBL/GenBank/DDBJ whole genome shotgun (WGS) entry which is preliminary data.</text>
</comment>
<feature type="transmembrane region" description="Helical" evidence="1">
    <location>
        <begin position="178"/>
        <end position="195"/>
    </location>
</feature>
<feature type="transmembrane region" description="Helical" evidence="1">
    <location>
        <begin position="152"/>
        <end position="172"/>
    </location>
</feature>
<keyword evidence="1" id="KW-0472">Membrane</keyword>
<keyword evidence="1" id="KW-0812">Transmembrane</keyword>
<gene>
    <name evidence="2" type="ORF">C4A77_00920</name>
</gene>
<name>A0AAP8QGL5_BRELA</name>
<keyword evidence="1" id="KW-1133">Transmembrane helix</keyword>
<dbReference type="Proteomes" id="UP000239759">
    <property type="component" value="Unassembled WGS sequence"/>
</dbReference>
<dbReference type="RefSeq" id="WP_104030380.1">
    <property type="nucleotide sequence ID" value="NZ_PRKQ01000001.1"/>
</dbReference>
<dbReference type="EMBL" id="PRKQ01000001">
    <property type="protein sequence ID" value="PPB12979.1"/>
    <property type="molecule type" value="Genomic_DNA"/>
</dbReference>
<proteinExistence type="predicted"/>
<evidence type="ECO:0000313" key="3">
    <source>
        <dbReference type="Proteomes" id="UP000239759"/>
    </source>
</evidence>
<sequence length="204" mass="23199">MVVDICKVLSILIIIYVITNIKKRFAVKPSDAQLKELEGKSIVRYTSSNVIQHENLIHLTPVSSFESSLLSGFKPVIWFFVGEPNQSQLNQNKISNPEIQIAIPINDLDQNKILYRKVDNVIGYMGEYIGEATITHLGNKNKKKKRMGFKSLLKLLWEFAVILFVFSSFLGFNLAMQVLGILGAIIFLIISVSRIKQRIKKFVK</sequence>
<accession>A0AAP8QGL5</accession>
<evidence type="ECO:0000313" key="2">
    <source>
        <dbReference type="EMBL" id="PPB12979.1"/>
    </source>
</evidence>
<dbReference type="AlphaFoldDB" id="A0AAP8QGL5"/>
<reference evidence="2 3" key="1">
    <citation type="submission" date="2018-02" db="EMBL/GenBank/DDBJ databases">
        <title>Comparative analysis of genomes of three Brevibacillus laterosporus strains producers of potent antimicrobials isolated from silage.</title>
        <authorList>
            <person name="Kojic M."/>
            <person name="Miljkovic M."/>
            <person name="Studholme D."/>
            <person name="Filipic B."/>
        </authorList>
    </citation>
    <scope>NUCLEOTIDE SEQUENCE [LARGE SCALE GENOMIC DNA]</scope>
    <source>
        <strain evidence="2 3">BGSP11</strain>
    </source>
</reference>
<protein>
    <submittedName>
        <fullName evidence="2">Uncharacterized protein</fullName>
    </submittedName>
</protein>
<evidence type="ECO:0000256" key="1">
    <source>
        <dbReference type="SAM" id="Phobius"/>
    </source>
</evidence>